<dbReference type="RefSeq" id="WP_194930607.1">
    <property type="nucleotide sequence ID" value="NZ_JADLZT010000004.1"/>
</dbReference>
<dbReference type="Proteomes" id="UP001429984">
    <property type="component" value="Unassembled WGS sequence"/>
</dbReference>
<evidence type="ECO:0000313" key="2">
    <source>
        <dbReference type="Proteomes" id="UP001429984"/>
    </source>
</evidence>
<evidence type="ECO:0000313" key="1">
    <source>
        <dbReference type="EMBL" id="MBF6024001.1"/>
    </source>
</evidence>
<proteinExistence type="predicted"/>
<protein>
    <submittedName>
        <fullName evidence="1">Uncharacterized protein</fullName>
    </submittedName>
</protein>
<gene>
    <name evidence="1" type="ORF">IU514_08160</name>
</gene>
<sequence>MKKREASLFEDVVEFPPKAQEPSAWERLARSFTLIWLTATRRWVKQAKPAD</sequence>
<comment type="caution">
    <text evidence="1">The sequence shown here is derived from an EMBL/GenBank/DDBJ whole genome shotgun (WGS) entry which is preliminary data.</text>
</comment>
<keyword evidence="2" id="KW-1185">Reference proteome</keyword>
<organism evidence="1 2">
    <name type="scientific">Lysobacter niastensis</name>
    <dbReference type="NCBI Taxonomy" id="380629"/>
    <lineage>
        <taxon>Bacteria</taxon>
        <taxon>Pseudomonadati</taxon>
        <taxon>Pseudomonadota</taxon>
        <taxon>Gammaproteobacteria</taxon>
        <taxon>Lysobacterales</taxon>
        <taxon>Lysobacteraceae</taxon>
        <taxon>Lysobacter</taxon>
    </lineage>
</organism>
<reference evidence="1 2" key="1">
    <citation type="submission" date="2020-11" db="EMBL/GenBank/DDBJ databases">
        <title>Draft Genome Sequence and Secondary Metabolite Biosynthetic Potential of the Lysobacter niastensis Type strain DSM 18481.</title>
        <authorList>
            <person name="Turrini P."/>
            <person name="Artuso I."/>
            <person name="Tescari M."/>
            <person name="Lugli G.A."/>
            <person name="Frangipani E."/>
            <person name="Ventura M."/>
            <person name="Visca P."/>
        </authorList>
    </citation>
    <scope>NUCLEOTIDE SEQUENCE [LARGE SCALE GENOMIC DNA]</scope>
    <source>
        <strain evidence="1 2">DSM 18481</strain>
    </source>
</reference>
<accession>A0ABS0B5B8</accession>
<name>A0ABS0B5B8_9GAMM</name>
<dbReference type="EMBL" id="JADLZT010000004">
    <property type="protein sequence ID" value="MBF6024001.1"/>
    <property type="molecule type" value="Genomic_DNA"/>
</dbReference>